<dbReference type="AlphaFoldDB" id="X1RL95"/>
<evidence type="ECO:0000313" key="1">
    <source>
        <dbReference type="EMBL" id="GAI63935.1"/>
    </source>
</evidence>
<organism evidence="1">
    <name type="scientific">marine sediment metagenome</name>
    <dbReference type="NCBI Taxonomy" id="412755"/>
    <lineage>
        <taxon>unclassified sequences</taxon>
        <taxon>metagenomes</taxon>
        <taxon>ecological metagenomes</taxon>
    </lineage>
</organism>
<comment type="caution">
    <text evidence="1">The sequence shown here is derived from an EMBL/GenBank/DDBJ whole genome shotgun (WGS) entry which is preliminary data.</text>
</comment>
<proteinExistence type="predicted"/>
<dbReference type="EMBL" id="BARV01044862">
    <property type="protein sequence ID" value="GAI63935.1"/>
    <property type="molecule type" value="Genomic_DNA"/>
</dbReference>
<sequence length="46" mass="5324">MPNPRTGTRTTGHQELLIRILDSWGAFYWHELKPIISVDKAFKDAI</sequence>
<gene>
    <name evidence="1" type="ORF">S06H3_66107</name>
</gene>
<name>X1RL95_9ZZZZ</name>
<feature type="non-terminal residue" evidence="1">
    <location>
        <position position="46"/>
    </location>
</feature>
<accession>X1RL95</accession>
<reference evidence="1" key="1">
    <citation type="journal article" date="2014" name="Front. Microbiol.">
        <title>High frequency of phylogenetically diverse reductive dehalogenase-homologous genes in deep subseafloor sedimentary metagenomes.</title>
        <authorList>
            <person name="Kawai M."/>
            <person name="Futagami T."/>
            <person name="Toyoda A."/>
            <person name="Takaki Y."/>
            <person name="Nishi S."/>
            <person name="Hori S."/>
            <person name="Arai W."/>
            <person name="Tsubouchi T."/>
            <person name="Morono Y."/>
            <person name="Uchiyama I."/>
            <person name="Ito T."/>
            <person name="Fujiyama A."/>
            <person name="Inagaki F."/>
            <person name="Takami H."/>
        </authorList>
    </citation>
    <scope>NUCLEOTIDE SEQUENCE</scope>
    <source>
        <strain evidence="1">Expedition CK06-06</strain>
    </source>
</reference>
<protein>
    <submittedName>
        <fullName evidence="1">Uncharacterized protein</fullName>
    </submittedName>
</protein>